<organism evidence="1 2">
    <name type="scientific">Thalassobellus suaedae</name>
    <dbReference type="NCBI Taxonomy" id="3074124"/>
    <lineage>
        <taxon>Bacteria</taxon>
        <taxon>Pseudomonadati</taxon>
        <taxon>Bacteroidota</taxon>
        <taxon>Flavobacteriia</taxon>
        <taxon>Flavobacteriales</taxon>
        <taxon>Flavobacteriaceae</taxon>
        <taxon>Thalassobellus</taxon>
    </lineage>
</organism>
<reference evidence="1 2" key="1">
    <citation type="submission" date="2023-09" db="EMBL/GenBank/DDBJ databases">
        <title>Thalassobella suaedae gen. nov., sp. nov., a marine bacterium of the family Flavobacteriaceae isolated from a halophyte Suaeda japonica.</title>
        <authorList>
            <person name="Lee S.Y."/>
            <person name="Hwang C.Y."/>
        </authorList>
    </citation>
    <scope>NUCLEOTIDE SEQUENCE [LARGE SCALE GENOMIC DNA]</scope>
    <source>
        <strain evidence="1 2">HL-DH14</strain>
    </source>
</reference>
<name>A0ABY9XVE2_9FLAO</name>
<sequence>MESKFYTCSYCFKEFEPKRRRIQKYCCDSCRSKAYHARNISDKKFLTTLPQETDIKIPDITSNPSASKNKSMSLSGIGNATAGNLIADGIKSAFTTKENKAATKGDLKHLVHSILGRYHLVKNLDHRHDDGALPYYDMETKEIVYSIWYFVDHKLLFNF</sequence>
<accession>A0ABY9XVE2</accession>
<evidence type="ECO:0000313" key="2">
    <source>
        <dbReference type="Proteomes" id="UP001302806"/>
    </source>
</evidence>
<gene>
    <name evidence="1" type="ORF">RHP51_04265</name>
</gene>
<dbReference type="EMBL" id="CP134537">
    <property type="protein sequence ID" value="WNH09928.1"/>
    <property type="molecule type" value="Genomic_DNA"/>
</dbReference>
<evidence type="ECO:0000313" key="1">
    <source>
        <dbReference type="EMBL" id="WNH09928.1"/>
    </source>
</evidence>
<dbReference type="RefSeq" id="WP_415866289.1">
    <property type="nucleotide sequence ID" value="NZ_CP134537.1"/>
</dbReference>
<proteinExistence type="predicted"/>
<evidence type="ECO:0008006" key="3">
    <source>
        <dbReference type="Google" id="ProtNLM"/>
    </source>
</evidence>
<dbReference type="Proteomes" id="UP001302806">
    <property type="component" value="Chromosome"/>
</dbReference>
<protein>
    <recommendedName>
        <fullName evidence="3">LAGLIDADG homing endonuclease</fullName>
    </recommendedName>
</protein>